<dbReference type="GeneID" id="37028771"/>
<organism evidence="2 3">
    <name type="scientific">Jaminaea rosea</name>
    <dbReference type="NCBI Taxonomy" id="1569628"/>
    <lineage>
        <taxon>Eukaryota</taxon>
        <taxon>Fungi</taxon>
        <taxon>Dikarya</taxon>
        <taxon>Basidiomycota</taxon>
        <taxon>Ustilaginomycotina</taxon>
        <taxon>Exobasidiomycetes</taxon>
        <taxon>Microstromatales</taxon>
        <taxon>Microstromatales incertae sedis</taxon>
        <taxon>Jaminaea</taxon>
    </lineage>
</organism>
<feature type="compositionally biased region" description="Basic and acidic residues" evidence="1">
    <location>
        <begin position="135"/>
        <end position="146"/>
    </location>
</feature>
<protein>
    <submittedName>
        <fullName evidence="2">Uncharacterized protein</fullName>
    </submittedName>
</protein>
<accession>A0A316UJJ2</accession>
<gene>
    <name evidence="2" type="ORF">BDZ90DRAFT_234263</name>
</gene>
<evidence type="ECO:0000313" key="3">
    <source>
        <dbReference type="Proteomes" id="UP000245884"/>
    </source>
</evidence>
<dbReference type="Proteomes" id="UP000245884">
    <property type="component" value="Unassembled WGS sequence"/>
</dbReference>
<reference evidence="2 3" key="1">
    <citation type="journal article" date="2018" name="Mol. Biol. Evol.">
        <title>Broad Genomic Sampling Reveals a Smut Pathogenic Ancestry of the Fungal Clade Ustilaginomycotina.</title>
        <authorList>
            <person name="Kijpornyongpan T."/>
            <person name="Mondo S.J."/>
            <person name="Barry K."/>
            <person name="Sandor L."/>
            <person name="Lee J."/>
            <person name="Lipzen A."/>
            <person name="Pangilinan J."/>
            <person name="LaButti K."/>
            <person name="Hainaut M."/>
            <person name="Henrissat B."/>
            <person name="Grigoriev I.V."/>
            <person name="Spatafora J.W."/>
            <person name="Aime M.C."/>
        </authorList>
    </citation>
    <scope>NUCLEOTIDE SEQUENCE [LARGE SCALE GENOMIC DNA]</scope>
    <source>
        <strain evidence="2 3">MCA 5214</strain>
    </source>
</reference>
<evidence type="ECO:0000256" key="1">
    <source>
        <dbReference type="SAM" id="MobiDB-lite"/>
    </source>
</evidence>
<feature type="region of interest" description="Disordered" evidence="1">
    <location>
        <begin position="135"/>
        <end position="161"/>
    </location>
</feature>
<proteinExistence type="predicted"/>
<dbReference type="EMBL" id="KZ819676">
    <property type="protein sequence ID" value="PWN25446.1"/>
    <property type="molecule type" value="Genomic_DNA"/>
</dbReference>
<dbReference type="AlphaFoldDB" id="A0A316UJJ2"/>
<dbReference type="OrthoDB" id="3354845at2759"/>
<dbReference type="RefSeq" id="XP_025360058.1">
    <property type="nucleotide sequence ID" value="XM_025506948.1"/>
</dbReference>
<dbReference type="STRING" id="1569628.A0A316UJJ2"/>
<sequence length="212" mass="24102">MPASFPRLDLPTPSSLSHVLTTLLSHSSSSLLPQQLERDGLTGEEEEAVCRRVLAQWVEQAGERLKRGNLSVEGVSWREWEEKEQALAPLDHQLLTRLTNLTRTVDELTESAVLSRRELPTRRAEALRAREEVVDSLREREDEGRQRQRKAGFQDAEEDKGMVVDLERREEVGQTLQRSLEQADLLAESLPSQVAAVREQHDLVVQLRSMPP</sequence>
<keyword evidence="3" id="KW-1185">Reference proteome</keyword>
<evidence type="ECO:0000313" key="2">
    <source>
        <dbReference type="EMBL" id="PWN25446.1"/>
    </source>
</evidence>
<name>A0A316UJJ2_9BASI</name>